<evidence type="ECO:0000313" key="2">
    <source>
        <dbReference type="EMBL" id="KAK7233666.1"/>
    </source>
</evidence>
<evidence type="ECO:0000256" key="1">
    <source>
        <dbReference type="SAM" id="MobiDB-lite"/>
    </source>
</evidence>
<reference evidence="2 3" key="1">
    <citation type="submission" date="2024-03" db="EMBL/GenBank/DDBJ databases">
        <title>Aureococcus anophagefferens CCMP1851 and Kratosvirus quantuckense: Draft genome of a second virus-susceptible host strain in the model system.</title>
        <authorList>
            <person name="Chase E."/>
            <person name="Truchon A.R."/>
            <person name="Schepens W."/>
            <person name="Wilhelm S.W."/>
        </authorList>
    </citation>
    <scope>NUCLEOTIDE SEQUENCE [LARGE SCALE GENOMIC DNA]</scope>
    <source>
        <strain evidence="2 3">CCMP1851</strain>
    </source>
</reference>
<feature type="compositionally biased region" description="Low complexity" evidence="1">
    <location>
        <begin position="512"/>
        <end position="529"/>
    </location>
</feature>
<feature type="compositionally biased region" description="Acidic residues" evidence="1">
    <location>
        <begin position="726"/>
        <end position="740"/>
    </location>
</feature>
<name>A0ABR1FMT8_AURAN</name>
<feature type="region of interest" description="Disordered" evidence="1">
    <location>
        <begin position="510"/>
        <end position="544"/>
    </location>
</feature>
<protein>
    <submittedName>
        <fullName evidence="2">Uncharacterized protein</fullName>
    </submittedName>
</protein>
<feature type="compositionally biased region" description="Basic residues" evidence="1">
    <location>
        <begin position="530"/>
        <end position="544"/>
    </location>
</feature>
<dbReference type="EMBL" id="JBBJCI010000357">
    <property type="protein sequence ID" value="KAK7233666.1"/>
    <property type="molecule type" value="Genomic_DNA"/>
</dbReference>
<gene>
    <name evidence="2" type="ORF">SO694_001060117</name>
</gene>
<dbReference type="Gene3D" id="1.25.40.10">
    <property type="entry name" value="Tetratricopeptide repeat domain"/>
    <property type="match status" value="1"/>
</dbReference>
<organism evidence="2 3">
    <name type="scientific">Aureococcus anophagefferens</name>
    <name type="common">Harmful bloom alga</name>
    <dbReference type="NCBI Taxonomy" id="44056"/>
    <lineage>
        <taxon>Eukaryota</taxon>
        <taxon>Sar</taxon>
        <taxon>Stramenopiles</taxon>
        <taxon>Ochrophyta</taxon>
        <taxon>Pelagophyceae</taxon>
        <taxon>Pelagomonadales</taxon>
        <taxon>Pelagomonadaceae</taxon>
        <taxon>Aureococcus</taxon>
    </lineage>
</organism>
<feature type="region of interest" description="Disordered" evidence="1">
    <location>
        <begin position="267"/>
        <end position="289"/>
    </location>
</feature>
<feature type="compositionally biased region" description="Low complexity" evidence="1">
    <location>
        <begin position="17"/>
        <end position="36"/>
    </location>
</feature>
<proteinExistence type="predicted"/>
<evidence type="ECO:0000313" key="3">
    <source>
        <dbReference type="Proteomes" id="UP001363151"/>
    </source>
</evidence>
<dbReference type="Proteomes" id="UP001363151">
    <property type="component" value="Unassembled WGS sequence"/>
</dbReference>
<accession>A0ABR1FMT8</accession>
<sequence length="777" mass="83911">MAKKKKGGKKRGGGDAGSATAADTGGDAGSTAAEDTGMSEFFEDHPLKPGQQYLPKDRDPAKRARRAELVLYAERELEALRARQGGRLTAEQRTDKWQLDFRLKCFREKMKVDDAPTDVPQFAIAPALCDEMVASLHAQLFDGDHVYLVNGRSKTFETLAELERCKVRANLSFGAGDWAGAVDGYSAVLAVLGRAGRREERAPADEPFYGPTLATTYANRAAALLRVADHASAVRDCLDALRLPALHDAPAVKAKVLRRLEASQKPPSEAALAAARERKRAAKPRPAPDAAEVDLLVQASREHPAAKPLARETAERLVALCGGFPGAMTVMSLYAADNPYAEKRALARNVLGHGSAVVDEADLDELEGFFDGAAERRLAREAEKRENAAKRDEALAAVAADCLDMAESMHPDLQEILGREIAWVRERPPACAVPYFLAQLERLTGADPLELDATRRRAGAGDLSEEMALALDCAEVFWRKLGEANEGADCGDPETSERARHAARLVAGAVEPPAASSTTSGTCPSSPARARPRRSTRPRRGCSRCRARAEFRPPRYEVCAAPVPRPAPRDVRGSVFGARPAADRVDLPPPLVSRHFDDDHASDARDVALRLVLLEAARLRGGVPKTLVFGPCGALELSGVVRLRSRFVDDFVRGVLRVGAFRLEGWIEGSMGGPTLNWGTFSDADHDRAAERRRREARGDGGEAEAAFVENLARQGQRRRNAGLDIDGEGSTEHEDEDDAAERPSSPASSGGESLDEEDVAFANWLAGTRSPAVHRP</sequence>
<dbReference type="SUPFAM" id="SSF48452">
    <property type="entry name" value="TPR-like"/>
    <property type="match status" value="1"/>
</dbReference>
<comment type="caution">
    <text evidence="2">The sequence shown here is derived from an EMBL/GenBank/DDBJ whole genome shotgun (WGS) entry which is preliminary data.</text>
</comment>
<feature type="region of interest" description="Disordered" evidence="1">
    <location>
        <begin position="711"/>
        <end position="777"/>
    </location>
</feature>
<feature type="compositionally biased region" description="Basic residues" evidence="1">
    <location>
        <begin position="1"/>
        <end position="11"/>
    </location>
</feature>
<feature type="region of interest" description="Disordered" evidence="1">
    <location>
        <begin position="1"/>
        <end position="61"/>
    </location>
</feature>
<keyword evidence="3" id="KW-1185">Reference proteome</keyword>
<dbReference type="InterPro" id="IPR011990">
    <property type="entry name" value="TPR-like_helical_dom_sf"/>
</dbReference>